<comment type="subcellular location">
    <subcellularLocation>
        <location evidence="1">Membrane</location>
        <topology evidence="1">Lipid-anchor</topology>
    </subcellularLocation>
</comment>
<dbReference type="SUPFAM" id="SSF52540">
    <property type="entry name" value="P-loop containing nucleoside triphosphate hydrolases"/>
    <property type="match status" value="1"/>
</dbReference>
<evidence type="ECO:0000256" key="5">
    <source>
        <dbReference type="ARBA" id="ARBA00022801"/>
    </source>
</evidence>
<evidence type="ECO:0000313" key="9">
    <source>
        <dbReference type="EMBL" id="KAK2117885.1"/>
    </source>
</evidence>
<accession>A0ABQ9W8Y4</accession>
<dbReference type="EC" id="3.6.5.2" evidence="3"/>
<comment type="similarity">
    <text evidence="2">Belongs to the small GTPase superfamily. Rab family.</text>
</comment>
<comment type="catalytic activity">
    <reaction evidence="8">
        <text>GTP + H2O = GDP + phosphate + H(+)</text>
        <dbReference type="Rhea" id="RHEA:19669"/>
        <dbReference type="ChEBI" id="CHEBI:15377"/>
        <dbReference type="ChEBI" id="CHEBI:15378"/>
        <dbReference type="ChEBI" id="CHEBI:37565"/>
        <dbReference type="ChEBI" id="CHEBI:43474"/>
        <dbReference type="ChEBI" id="CHEBI:58189"/>
        <dbReference type="EC" id="3.6.5.2"/>
    </reaction>
    <physiologicalReaction direction="left-to-right" evidence="8">
        <dbReference type="Rhea" id="RHEA:19670"/>
    </physiologicalReaction>
</comment>
<evidence type="ECO:0000256" key="8">
    <source>
        <dbReference type="ARBA" id="ARBA00047660"/>
    </source>
</evidence>
<name>A0ABQ9W8Y4_SAGOE</name>
<reference evidence="9 10" key="1">
    <citation type="submission" date="2023-05" db="EMBL/GenBank/DDBJ databases">
        <title>B98-5 Cell Line De Novo Hybrid Assembly: An Optical Mapping Approach.</title>
        <authorList>
            <person name="Kananen K."/>
            <person name="Auerbach J.A."/>
            <person name="Kautto E."/>
            <person name="Blachly J.S."/>
        </authorList>
    </citation>
    <scope>NUCLEOTIDE SEQUENCE [LARGE SCALE GENOMIC DNA]</scope>
    <source>
        <strain evidence="9">B95-8</strain>
        <tissue evidence="9">Cell line</tissue>
    </source>
</reference>
<keyword evidence="4" id="KW-0547">Nucleotide-binding</keyword>
<dbReference type="Gene3D" id="3.40.50.300">
    <property type="entry name" value="P-loop containing nucleotide triphosphate hydrolases"/>
    <property type="match status" value="1"/>
</dbReference>
<keyword evidence="7" id="KW-0636">Prenylation</keyword>
<dbReference type="InterPro" id="IPR050305">
    <property type="entry name" value="Small_GTPase_Rab"/>
</dbReference>
<dbReference type="InterPro" id="IPR001806">
    <property type="entry name" value="Small_GTPase"/>
</dbReference>
<evidence type="ECO:0000256" key="4">
    <source>
        <dbReference type="ARBA" id="ARBA00022741"/>
    </source>
</evidence>
<dbReference type="EMBL" id="JASSZA010000002">
    <property type="protein sequence ID" value="KAK2117885.1"/>
    <property type="molecule type" value="Genomic_DNA"/>
</dbReference>
<dbReference type="Proteomes" id="UP001266305">
    <property type="component" value="Unassembled WGS sequence"/>
</dbReference>
<dbReference type="Pfam" id="PF00071">
    <property type="entry name" value="Ras"/>
    <property type="match status" value="1"/>
</dbReference>
<organism evidence="9 10">
    <name type="scientific">Saguinus oedipus</name>
    <name type="common">Cotton-top tamarin</name>
    <name type="synonym">Oedipomidas oedipus</name>
    <dbReference type="NCBI Taxonomy" id="9490"/>
    <lineage>
        <taxon>Eukaryota</taxon>
        <taxon>Metazoa</taxon>
        <taxon>Chordata</taxon>
        <taxon>Craniata</taxon>
        <taxon>Vertebrata</taxon>
        <taxon>Euteleostomi</taxon>
        <taxon>Mammalia</taxon>
        <taxon>Eutheria</taxon>
        <taxon>Euarchontoglires</taxon>
        <taxon>Primates</taxon>
        <taxon>Haplorrhini</taxon>
        <taxon>Platyrrhini</taxon>
        <taxon>Cebidae</taxon>
        <taxon>Callitrichinae</taxon>
        <taxon>Saguinus</taxon>
    </lineage>
</organism>
<protein>
    <recommendedName>
        <fullName evidence="3">small monomeric GTPase</fullName>
        <ecNumber evidence="3">3.6.5.2</ecNumber>
    </recommendedName>
</protein>
<keyword evidence="5" id="KW-0378">Hydrolase</keyword>
<evidence type="ECO:0000256" key="1">
    <source>
        <dbReference type="ARBA" id="ARBA00004635"/>
    </source>
</evidence>
<evidence type="ECO:0000256" key="3">
    <source>
        <dbReference type="ARBA" id="ARBA00011984"/>
    </source>
</evidence>
<dbReference type="PANTHER" id="PTHR47980">
    <property type="entry name" value="LD44762P"/>
    <property type="match status" value="1"/>
</dbReference>
<evidence type="ECO:0000256" key="2">
    <source>
        <dbReference type="ARBA" id="ARBA00006270"/>
    </source>
</evidence>
<gene>
    <name evidence="9" type="ORF">P7K49_004772</name>
</gene>
<dbReference type="InterPro" id="IPR027417">
    <property type="entry name" value="P-loop_NTPase"/>
</dbReference>
<keyword evidence="7" id="KW-0449">Lipoprotein</keyword>
<comment type="caution">
    <text evidence="9">The sequence shown here is derived from an EMBL/GenBank/DDBJ whole genome shotgun (WGS) entry which is preliminary data.</text>
</comment>
<keyword evidence="10" id="KW-1185">Reference proteome</keyword>
<keyword evidence="6" id="KW-0342">GTP-binding</keyword>
<evidence type="ECO:0000256" key="6">
    <source>
        <dbReference type="ARBA" id="ARBA00023134"/>
    </source>
</evidence>
<proteinExistence type="inferred from homology"/>
<evidence type="ECO:0000313" key="10">
    <source>
        <dbReference type="Proteomes" id="UP001266305"/>
    </source>
</evidence>
<evidence type="ECO:0000256" key="7">
    <source>
        <dbReference type="ARBA" id="ARBA00023289"/>
    </source>
</evidence>
<sequence length="262" mass="29486">MPLMSDDHSGTVNCRLQSNHGDQRVASDSIHLVEINSKSRRIFGTPFPALLVQNNIRKSEVVKTKPNIEHFKEFNTEVHGKHIMGQNKADYMHYLLEADEDAYKKWSTQIKTYSWDNAQVILVGNKCDMEDERVISTERGQHLGEQLGKEKGIDCTVKSYGGGNPELLDPYALAISNQQIEIIVDGEFESKINILTGRGKIPRKVKLSYQHLTPEFPHSHDSHSSKGIPLSDTMPTSTGHLLMLGTMLLSLQIWRSTTECTS</sequence>